<reference evidence="10 11" key="1">
    <citation type="submission" date="2017-02" db="EMBL/GenBank/DDBJ databases">
        <authorList>
            <person name="Peterson S.W."/>
        </authorList>
    </citation>
    <scope>NUCLEOTIDE SEQUENCE [LARGE SCALE GENOMIC DNA]</scope>
    <source>
        <strain evidence="10 11">ATCC BAA-909</strain>
    </source>
</reference>
<evidence type="ECO:0000256" key="6">
    <source>
        <dbReference type="ARBA" id="ARBA00023136"/>
    </source>
</evidence>
<dbReference type="STRING" id="225004.SAMN02745152_00470"/>
<dbReference type="OrthoDB" id="361413at2"/>
<dbReference type="AlphaFoldDB" id="A0A1T4LC34"/>
<dbReference type="EMBL" id="FUXC01000002">
    <property type="protein sequence ID" value="SJZ52245.1"/>
    <property type="molecule type" value="Genomic_DNA"/>
</dbReference>
<gene>
    <name evidence="10" type="ORF">SAMN02745152_00470</name>
</gene>
<protein>
    <recommendedName>
        <fullName evidence="8">Cell division protein FtsL</fullName>
    </recommendedName>
</protein>
<keyword evidence="9" id="KW-0175">Coiled coil</keyword>
<keyword evidence="6" id="KW-0472">Membrane</keyword>
<dbReference type="NCBIfam" id="TIGR02209">
    <property type="entry name" value="ftsL_broad"/>
    <property type="match status" value="1"/>
</dbReference>
<evidence type="ECO:0000256" key="5">
    <source>
        <dbReference type="ARBA" id="ARBA00022989"/>
    </source>
</evidence>
<evidence type="ECO:0000313" key="11">
    <source>
        <dbReference type="Proteomes" id="UP000190395"/>
    </source>
</evidence>
<name>A0A1T4LC34_9SPIR</name>
<keyword evidence="11" id="KW-1185">Reference proteome</keyword>
<dbReference type="InterPro" id="IPR007060">
    <property type="entry name" value="FtsL/DivIC"/>
</dbReference>
<keyword evidence="5" id="KW-1133">Transmembrane helix</keyword>
<evidence type="ECO:0000256" key="2">
    <source>
        <dbReference type="ARBA" id="ARBA00022475"/>
    </source>
</evidence>
<feature type="coiled-coil region" evidence="9">
    <location>
        <begin position="33"/>
        <end position="60"/>
    </location>
</feature>
<dbReference type="InterPro" id="IPR011922">
    <property type="entry name" value="Cell_div_FtsL"/>
</dbReference>
<proteinExistence type="predicted"/>
<dbReference type="GO" id="GO:0051301">
    <property type="term" value="P:cell division"/>
    <property type="evidence" value="ECO:0007669"/>
    <property type="project" value="UniProtKB-KW"/>
</dbReference>
<evidence type="ECO:0000256" key="1">
    <source>
        <dbReference type="ARBA" id="ARBA00004401"/>
    </source>
</evidence>
<evidence type="ECO:0000256" key="9">
    <source>
        <dbReference type="SAM" id="Coils"/>
    </source>
</evidence>
<keyword evidence="2" id="KW-1003">Cell membrane</keyword>
<dbReference type="Proteomes" id="UP000190395">
    <property type="component" value="Unassembled WGS sequence"/>
</dbReference>
<dbReference type="Pfam" id="PF04977">
    <property type="entry name" value="DivIC"/>
    <property type="match status" value="1"/>
</dbReference>
<dbReference type="GO" id="GO:0005886">
    <property type="term" value="C:plasma membrane"/>
    <property type="evidence" value="ECO:0007669"/>
    <property type="project" value="UniProtKB-SubCell"/>
</dbReference>
<keyword evidence="7" id="KW-0131">Cell cycle</keyword>
<sequence length="97" mass="11378">MKRKFFKSYFFACLATFLIPVLLVFQAFQSYRYKKLRAEIKSLEKKQIELVEQNRKLISDISVLSSSERIEKIAEGELGMRKANTEDIVRVEIKGEN</sequence>
<keyword evidence="3 10" id="KW-0132">Cell division</keyword>
<accession>A0A1T4LC34</accession>
<evidence type="ECO:0000256" key="7">
    <source>
        <dbReference type="ARBA" id="ARBA00023306"/>
    </source>
</evidence>
<organism evidence="10 11">
    <name type="scientific">Treponema berlinense</name>
    <dbReference type="NCBI Taxonomy" id="225004"/>
    <lineage>
        <taxon>Bacteria</taxon>
        <taxon>Pseudomonadati</taxon>
        <taxon>Spirochaetota</taxon>
        <taxon>Spirochaetia</taxon>
        <taxon>Spirochaetales</taxon>
        <taxon>Treponemataceae</taxon>
        <taxon>Treponema</taxon>
    </lineage>
</organism>
<dbReference type="GeneID" id="303366740"/>
<evidence type="ECO:0000256" key="4">
    <source>
        <dbReference type="ARBA" id="ARBA00022692"/>
    </source>
</evidence>
<evidence type="ECO:0000313" key="10">
    <source>
        <dbReference type="EMBL" id="SJZ52245.1"/>
    </source>
</evidence>
<dbReference type="RefSeq" id="WP_078930228.1">
    <property type="nucleotide sequence ID" value="NZ_CAMCOW010000079.1"/>
</dbReference>
<keyword evidence="4" id="KW-0812">Transmembrane</keyword>
<comment type="subcellular location">
    <subcellularLocation>
        <location evidence="1">Cell membrane</location>
        <topology evidence="1">Single-pass type II membrane protein</topology>
    </subcellularLocation>
</comment>
<evidence type="ECO:0000256" key="3">
    <source>
        <dbReference type="ARBA" id="ARBA00022618"/>
    </source>
</evidence>
<evidence type="ECO:0000256" key="8">
    <source>
        <dbReference type="NCBIfam" id="TIGR02209"/>
    </source>
</evidence>